<proteinExistence type="predicted"/>
<gene>
    <name evidence="1" type="ORF">ARMOST_20501</name>
</gene>
<dbReference type="EMBL" id="FUEG01000039">
    <property type="protein sequence ID" value="SJL16964.1"/>
    <property type="molecule type" value="Genomic_DNA"/>
</dbReference>
<evidence type="ECO:0000313" key="2">
    <source>
        <dbReference type="Proteomes" id="UP000219338"/>
    </source>
</evidence>
<name>A0A284S7I9_ARMOS</name>
<accession>A0A284S7I9</accession>
<reference evidence="2" key="1">
    <citation type="journal article" date="2017" name="Nat. Ecol. Evol.">
        <title>Genome expansion and lineage-specific genetic innovations in the forest pathogenic fungi Armillaria.</title>
        <authorList>
            <person name="Sipos G."/>
            <person name="Prasanna A.N."/>
            <person name="Walter M.C."/>
            <person name="O'Connor E."/>
            <person name="Balint B."/>
            <person name="Krizsan K."/>
            <person name="Kiss B."/>
            <person name="Hess J."/>
            <person name="Varga T."/>
            <person name="Slot J."/>
            <person name="Riley R."/>
            <person name="Boka B."/>
            <person name="Rigling D."/>
            <person name="Barry K."/>
            <person name="Lee J."/>
            <person name="Mihaltcheva S."/>
            <person name="LaButti K."/>
            <person name="Lipzen A."/>
            <person name="Waldron R."/>
            <person name="Moloney N.M."/>
            <person name="Sperisen C."/>
            <person name="Kredics L."/>
            <person name="Vagvoelgyi C."/>
            <person name="Patrignani A."/>
            <person name="Fitzpatrick D."/>
            <person name="Nagy I."/>
            <person name="Doyle S."/>
            <person name="Anderson J.B."/>
            <person name="Grigoriev I.V."/>
            <person name="Gueldener U."/>
            <person name="Muensterkoetter M."/>
            <person name="Nagy L.G."/>
        </authorList>
    </citation>
    <scope>NUCLEOTIDE SEQUENCE [LARGE SCALE GENOMIC DNA]</scope>
    <source>
        <strain evidence="2">C18/9</strain>
    </source>
</reference>
<protein>
    <submittedName>
        <fullName evidence="1">Uncharacterized protein</fullName>
    </submittedName>
</protein>
<dbReference type="AlphaFoldDB" id="A0A284S7I9"/>
<organism evidence="1 2">
    <name type="scientific">Armillaria ostoyae</name>
    <name type="common">Armillaria root rot fungus</name>
    <dbReference type="NCBI Taxonomy" id="47428"/>
    <lineage>
        <taxon>Eukaryota</taxon>
        <taxon>Fungi</taxon>
        <taxon>Dikarya</taxon>
        <taxon>Basidiomycota</taxon>
        <taxon>Agaricomycotina</taxon>
        <taxon>Agaricomycetes</taxon>
        <taxon>Agaricomycetidae</taxon>
        <taxon>Agaricales</taxon>
        <taxon>Marasmiineae</taxon>
        <taxon>Physalacriaceae</taxon>
        <taxon>Armillaria</taxon>
    </lineage>
</organism>
<dbReference type="Proteomes" id="UP000219338">
    <property type="component" value="Unassembled WGS sequence"/>
</dbReference>
<keyword evidence="2" id="KW-1185">Reference proteome</keyword>
<evidence type="ECO:0000313" key="1">
    <source>
        <dbReference type="EMBL" id="SJL16964.1"/>
    </source>
</evidence>
<sequence>MFRRRLFAPPLWPNSTVTAIIRKLFGLRAESSHTLFWIVCRKLCPIKEQNFWIGVYGDITVHGAGTTEEDR</sequence>